<keyword evidence="19" id="KW-1185">Reference proteome</keyword>
<dbReference type="Pfam" id="PF02518">
    <property type="entry name" value="HATPase_c"/>
    <property type="match status" value="1"/>
</dbReference>
<dbReference type="InterPro" id="IPR003660">
    <property type="entry name" value="HAMP_dom"/>
</dbReference>
<dbReference type="SMART" id="SM00387">
    <property type="entry name" value="HATPase_c"/>
    <property type="match status" value="1"/>
</dbReference>
<evidence type="ECO:0000313" key="19">
    <source>
        <dbReference type="Proteomes" id="UP000658320"/>
    </source>
</evidence>
<dbReference type="Pfam" id="PF00512">
    <property type="entry name" value="HisKA"/>
    <property type="match status" value="1"/>
</dbReference>
<feature type="domain" description="HAMP" evidence="17">
    <location>
        <begin position="103"/>
        <end position="160"/>
    </location>
</feature>
<dbReference type="CDD" id="cd16922">
    <property type="entry name" value="HATPase_EvgS-ArcB-TorS-like"/>
    <property type="match status" value="1"/>
</dbReference>
<feature type="region of interest" description="Disordered" evidence="14">
    <location>
        <begin position="1356"/>
        <end position="1377"/>
    </location>
</feature>
<dbReference type="InterPro" id="IPR003018">
    <property type="entry name" value="GAF"/>
</dbReference>
<dbReference type="Pfam" id="PF18947">
    <property type="entry name" value="HAMP_2"/>
    <property type="match status" value="1"/>
</dbReference>
<feature type="domain" description="HAMP" evidence="17">
    <location>
        <begin position="660"/>
        <end position="712"/>
    </location>
</feature>
<keyword evidence="13" id="KW-0175">Coiled coil</keyword>
<keyword evidence="8 18" id="KW-0418">Kinase</keyword>
<dbReference type="InterPro" id="IPR011006">
    <property type="entry name" value="CheY-like_superfamily"/>
</dbReference>
<comment type="catalytic activity">
    <reaction evidence="1">
        <text>ATP + protein L-histidine = ADP + protein N-phospho-L-histidine.</text>
        <dbReference type="EC" id="2.7.13.3"/>
    </reaction>
</comment>
<evidence type="ECO:0000256" key="5">
    <source>
        <dbReference type="ARBA" id="ARBA00022553"/>
    </source>
</evidence>
<evidence type="ECO:0000256" key="8">
    <source>
        <dbReference type="ARBA" id="ARBA00022777"/>
    </source>
</evidence>
<dbReference type="InterPro" id="IPR003661">
    <property type="entry name" value="HisK_dim/P_dom"/>
</dbReference>
<dbReference type="Gene3D" id="1.10.287.130">
    <property type="match status" value="1"/>
</dbReference>
<feature type="domain" description="HAMP" evidence="17">
    <location>
        <begin position="476"/>
        <end position="528"/>
    </location>
</feature>
<reference evidence="18" key="2">
    <citation type="submission" date="2020-09" db="EMBL/GenBank/DDBJ databases">
        <authorList>
            <person name="Sun Q."/>
            <person name="Ohkuma M."/>
        </authorList>
    </citation>
    <scope>NUCLEOTIDE SEQUENCE</scope>
    <source>
        <strain evidence="18">JCM 4346</strain>
    </source>
</reference>
<evidence type="ECO:0000259" key="16">
    <source>
        <dbReference type="PROSITE" id="PS50110"/>
    </source>
</evidence>
<keyword evidence="6" id="KW-0808">Transferase</keyword>
<evidence type="ECO:0000256" key="1">
    <source>
        <dbReference type="ARBA" id="ARBA00000085"/>
    </source>
</evidence>
<keyword evidence="9" id="KW-0472">Membrane</keyword>
<dbReference type="GO" id="GO:0005886">
    <property type="term" value="C:plasma membrane"/>
    <property type="evidence" value="ECO:0007669"/>
    <property type="project" value="UniProtKB-SubCell"/>
</dbReference>
<dbReference type="InterPro" id="IPR005467">
    <property type="entry name" value="His_kinase_dom"/>
</dbReference>
<dbReference type="PROSITE" id="PS50110">
    <property type="entry name" value="RESPONSE_REGULATORY"/>
    <property type="match status" value="1"/>
</dbReference>
<feature type="domain" description="HAMP" evidence="17">
    <location>
        <begin position="568"/>
        <end position="620"/>
    </location>
</feature>
<dbReference type="CDD" id="cd00082">
    <property type="entry name" value="HisKA"/>
    <property type="match status" value="1"/>
</dbReference>
<dbReference type="SMART" id="SM00448">
    <property type="entry name" value="REC"/>
    <property type="match status" value="1"/>
</dbReference>
<feature type="coiled-coil region" evidence="13">
    <location>
        <begin position="890"/>
        <end position="927"/>
    </location>
</feature>
<feature type="modified residue" description="4-aspartylphosphate" evidence="12">
    <location>
        <position position="1286"/>
    </location>
</feature>
<dbReference type="SUPFAM" id="SSF55781">
    <property type="entry name" value="GAF domain-like"/>
    <property type="match status" value="1"/>
</dbReference>
<feature type="region of interest" description="Disordered" evidence="14">
    <location>
        <begin position="1188"/>
        <end position="1217"/>
    </location>
</feature>
<evidence type="ECO:0000256" key="2">
    <source>
        <dbReference type="ARBA" id="ARBA00004236"/>
    </source>
</evidence>
<dbReference type="PRINTS" id="PR00344">
    <property type="entry name" value="BCTRLSENSOR"/>
</dbReference>
<dbReference type="EC" id="2.7.13.3" evidence="4"/>
<comment type="subcellular location">
    <subcellularLocation>
        <location evidence="2">Cell membrane</location>
    </subcellularLocation>
</comment>
<dbReference type="Gene3D" id="3.30.450.40">
    <property type="match status" value="1"/>
</dbReference>
<dbReference type="GO" id="GO:0000155">
    <property type="term" value="F:phosphorelay sensor kinase activity"/>
    <property type="evidence" value="ECO:0007669"/>
    <property type="project" value="InterPro"/>
</dbReference>
<dbReference type="SMART" id="SM00065">
    <property type="entry name" value="GAF"/>
    <property type="match status" value="1"/>
</dbReference>
<evidence type="ECO:0000256" key="14">
    <source>
        <dbReference type="SAM" id="MobiDB-lite"/>
    </source>
</evidence>
<name>A0A918F845_9ACTN</name>
<feature type="domain" description="Histidine kinase" evidence="15">
    <location>
        <begin position="941"/>
        <end position="1183"/>
    </location>
</feature>
<dbReference type="CDD" id="cd06225">
    <property type="entry name" value="HAMP"/>
    <property type="match status" value="7"/>
</dbReference>
<dbReference type="InterPro" id="IPR003594">
    <property type="entry name" value="HATPase_dom"/>
</dbReference>
<dbReference type="PROSITE" id="PS50885">
    <property type="entry name" value="HAMP"/>
    <property type="match status" value="7"/>
</dbReference>
<organism evidence="18 19">
    <name type="scientific">Streptomyces aurantiogriseus</name>
    <dbReference type="NCBI Taxonomy" id="66870"/>
    <lineage>
        <taxon>Bacteria</taxon>
        <taxon>Bacillati</taxon>
        <taxon>Actinomycetota</taxon>
        <taxon>Actinomycetes</taxon>
        <taxon>Kitasatosporales</taxon>
        <taxon>Streptomycetaceae</taxon>
        <taxon>Streptomyces</taxon>
    </lineage>
</organism>
<evidence type="ECO:0000259" key="15">
    <source>
        <dbReference type="PROSITE" id="PS50109"/>
    </source>
</evidence>
<dbReference type="Gene3D" id="3.30.565.10">
    <property type="entry name" value="Histidine kinase-like ATPase, C-terminal domain"/>
    <property type="match status" value="1"/>
</dbReference>
<accession>A0A918F845</accession>
<dbReference type="InterPro" id="IPR004358">
    <property type="entry name" value="Sig_transdc_His_kin-like_C"/>
</dbReference>
<dbReference type="FunFam" id="1.20.120.1530:FF:000002">
    <property type="entry name" value="Two-component osmosensing histidine kinase"/>
    <property type="match status" value="4"/>
</dbReference>
<sequence>MRADGRTGTGTGIRASELRPLLAAMTSARDGDFTKLPETGEGIVAELTAVFNQILDRSLHFNTEVRRVKRELVRYGRLDERLSASPGQGGWTSRVDDVNQLLDALVAPAANATRVLDAVAGGDLTQRVDLHDGTRQLRGDLRRLGRTVNKMVDQLSLFTGEVTRVAREVGTEGRLGGRAKVQGLSGSWRDVTEAVNTMASRLTAQVRDIALVTTAVARGDLTRTVTVEATGELLELKLTVNTMVDQLSAFADEVTRVAREVGTEGQLGGRAQVRGVSGVWKDLTDNVNFMASNLTSQVRNIAQVTTAVANGDLSQKITVDAQGEILELKSTINTMVDQLSAFADEVTRVAREVGTEGNLGGRAQVRGVSGVWKDLTDNVNFMADNLTSQVRNIALVSTAVAQGDLGKKITVEAKGEILELKSTINTMVDQLSAFADEVTRVAREVGTEGNLGGQAQVRGVSGVWKDLTDNVNFMALNLTSQVRNIAQVTTAVANGDLSKKITVDARGEILELKDTVNTMVEQLRAFADEVTRVAREVGTDGRLGGRAQVLGVSGVWRDLTDNVNYMADNLTSQVRNIAQVATAVAQGDLSRKIDVDARGEILELKTTINTMVDTLSSFASEVTRVAREVGSEGQLGGQARVEGVYGTWKRLTTNVNELASNLTTQVRAIAEVASAVAQGDMSRSITVETRGEVAELKDNINLMVANLRETTRAKDWLESNLARLAALMQGHRDLMEVADLILRELTPLVNAQYGAFYLADPEEDPAVRSTVPAKGLAFIAGYGSAEGATVETGGLPVHGLVHQAAREKKRILVEGAPPDYIKINSGLGEASPTTIVIIPILFEDKLLGVIELASFSRFSDVHLAFFDQFVNTIGVAINTIIANSRTESLLGESQRLAMQLQERSDELQKQQAELQHSNAELEEKAALLATSSQYKSEFLANMSHELRTPLNSLLILARLLSDNPDGHLSDQEVQFATTIHRSGSDLLQLINDILDLSKIEAGRMDVRPKRLPLIKLLDYVHATFRPLTLDRGLAFEVTVGEDVPREMYSDEQRLQQILRNLLSNAIKFTASGRVELRVNRVQDPEHRWGSPRSSEAESGGVQGSDEVIAFAVSDTGIGIAPEKLPVIFEAFQQADGTTNRKYGGTGLGLSISREIAGLLGGRIVAESEPGRGSTFTLYVPVVSPGHAAAAAEPQPTSAPPAEPLTAGHDNDDTWPAPTKLEAWRAGRAGQVLPGRRVLIVDDDIRNVFALTHVLGRVGMPVLYAENGREGIETLERNPDVELVLMDIMMPEMDGYETIAVIRHTPRWAGLPIVALTAKAMPGDREKSIARGANDYVPKPVDVDRLLTVVCALLDPEGAEGEEPADRIPTEQDGHHEG</sequence>
<dbReference type="FunFam" id="3.30.565.10:FF:000010">
    <property type="entry name" value="Sensor histidine kinase RcsC"/>
    <property type="match status" value="1"/>
</dbReference>
<dbReference type="Pfam" id="PF13185">
    <property type="entry name" value="GAF_2"/>
    <property type="match status" value="1"/>
</dbReference>
<feature type="compositionally biased region" description="Basic and acidic residues" evidence="14">
    <location>
        <begin position="1363"/>
        <end position="1377"/>
    </location>
</feature>
<proteinExistence type="inferred from homology"/>
<dbReference type="InterPro" id="IPR001789">
    <property type="entry name" value="Sig_transdc_resp-reg_receiver"/>
</dbReference>
<evidence type="ECO:0000256" key="6">
    <source>
        <dbReference type="ARBA" id="ARBA00022679"/>
    </source>
</evidence>
<dbReference type="Proteomes" id="UP000658320">
    <property type="component" value="Unassembled WGS sequence"/>
</dbReference>
<evidence type="ECO:0000256" key="9">
    <source>
        <dbReference type="ARBA" id="ARBA00022989"/>
    </source>
</evidence>
<evidence type="ECO:0000259" key="17">
    <source>
        <dbReference type="PROSITE" id="PS50885"/>
    </source>
</evidence>
<evidence type="ECO:0000256" key="7">
    <source>
        <dbReference type="ARBA" id="ARBA00022692"/>
    </source>
</evidence>
<dbReference type="Gene3D" id="3.40.50.2300">
    <property type="match status" value="1"/>
</dbReference>
<dbReference type="SUPFAM" id="SSF47384">
    <property type="entry name" value="Homodimeric domain of signal transducing histidine kinase"/>
    <property type="match status" value="1"/>
</dbReference>
<evidence type="ECO:0000256" key="4">
    <source>
        <dbReference type="ARBA" id="ARBA00012438"/>
    </source>
</evidence>
<dbReference type="Pfam" id="PF00672">
    <property type="entry name" value="HAMP"/>
    <property type="match status" value="6"/>
</dbReference>
<dbReference type="InterPro" id="IPR029016">
    <property type="entry name" value="GAF-like_dom_sf"/>
</dbReference>
<evidence type="ECO:0000256" key="11">
    <source>
        <dbReference type="ARBA" id="ARBA00074306"/>
    </source>
</evidence>
<keyword evidence="10" id="KW-0902">Two-component regulatory system</keyword>
<feature type="domain" description="Response regulatory" evidence="16">
    <location>
        <begin position="1236"/>
        <end position="1353"/>
    </location>
</feature>
<dbReference type="PROSITE" id="PS50109">
    <property type="entry name" value="HIS_KIN"/>
    <property type="match status" value="1"/>
</dbReference>
<keyword evidence="5 12" id="KW-0597">Phosphoprotein</keyword>
<reference evidence="18" key="1">
    <citation type="journal article" date="2014" name="Int. J. Syst. Evol. Microbiol.">
        <title>Complete genome sequence of Corynebacterium casei LMG S-19264T (=DSM 44701T), isolated from a smear-ripened cheese.</title>
        <authorList>
            <consortium name="US DOE Joint Genome Institute (JGI-PGF)"/>
            <person name="Walter F."/>
            <person name="Albersmeier A."/>
            <person name="Kalinowski J."/>
            <person name="Ruckert C."/>
        </authorList>
    </citation>
    <scope>NUCLEOTIDE SEQUENCE</scope>
    <source>
        <strain evidence="18">JCM 4346</strain>
    </source>
</reference>
<dbReference type="Gene3D" id="1.10.8.500">
    <property type="entry name" value="HAMP domain in histidine kinase"/>
    <property type="match status" value="1"/>
</dbReference>
<keyword evidence="9" id="KW-1133">Transmembrane helix</keyword>
<dbReference type="SMART" id="SM00304">
    <property type="entry name" value="HAMP"/>
    <property type="match status" value="7"/>
</dbReference>
<dbReference type="SUPFAM" id="SSF55874">
    <property type="entry name" value="ATPase domain of HSP90 chaperone/DNA topoisomerase II/histidine kinase"/>
    <property type="match status" value="1"/>
</dbReference>
<dbReference type="Pfam" id="PF00072">
    <property type="entry name" value="Response_reg"/>
    <property type="match status" value="1"/>
</dbReference>
<feature type="region of interest" description="Disordered" evidence="14">
    <location>
        <begin position="1083"/>
        <end position="1102"/>
    </location>
</feature>
<evidence type="ECO:0000256" key="13">
    <source>
        <dbReference type="SAM" id="Coils"/>
    </source>
</evidence>
<dbReference type="EMBL" id="BMSX01000008">
    <property type="protein sequence ID" value="GGR17876.1"/>
    <property type="molecule type" value="Genomic_DNA"/>
</dbReference>
<dbReference type="SUPFAM" id="SSF52172">
    <property type="entry name" value="CheY-like"/>
    <property type="match status" value="1"/>
</dbReference>
<evidence type="ECO:0000256" key="12">
    <source>
        <dbReference type="PROSITE-ProRule" id="PRU00169"/>
    </source>
</evidence>
<dbReference type="SUPFAM" id="SSF58104">
    <property type="entry name" value="Methyl-accepting chemotaxis protein (MCP) signaling domain"/>
    <property type="match status" value="4"/>
</dbReference>
<dbReference type="SMART" id="SM00388">
    <property type="entry name" value="HisKA"/>
    <property type="match status" value="1"/>
</dbReference>
<dbReference type="InterPro" id="IPR036890">
    <property type="entry name" value="HATPase_C_sf"/>
</dbReference>
<dbReference type="InterPro" id="IPR036097">
    <property type="entry name" value="HisK_dim/P_sf"/>
</dbReference>
<comment type="similarity">
    <text evidence="3">In the N-terminal section; belongs to the phytochrome family.</text>
</comment>
<feature type="domain" description="HAMP" evidence="17">
    <location>
        <begin position="384"/>
        <end position="436"/>
    </location>
</feature>
<dbReference type="PANTHER" id="PTHR45339:SF1">
    <property type="entry name" value="HYBRID SIGNAL TRANSDUCTION HISTIDINE KINASE J"/>
    <property type="match status" value="1"/>
</dbReference>
<evidence type="ECO:0000256" key="3">
    <source>
        <dbReference type="ARBA" id="ARBA00006402"/>
    </source>
</evidence>
<evidence type="ECO:0000256" key="10">
    <source>
        <dbReference type="ARBA" id="ARBA00023012"/>
    </source>
</evidence>
<protein>
    <recommendedName>
        <fullName evidence="11">Circadian input-output histidine kinase CikA</fullName>
        <ecNumber evidence="4">2.7.13.3</ecNumber>
    </recommendedName>
</protein>
<dbReference type="CDD" id="cd17546">
    <property type="entry name" value="REC_hyHK_CKI1_RcsC-like"/>
    <property type="match status" value="1"/>
</dbReference>
<keyword evidence="7" id="KW-0812">Transmembrane</keyword>
<comment type="caution">
    <text evidence="18">The sequence shown here is derived from an EMBL/GenBank/DDBJ whole genome shotgun (WGS) entry which is preliminary data.</text>
</comment>
<feature type="domain" description="HAMP" evidence="17">
    <location>
        <begin position="200"/>
        <end position="252"/>
    </location>
</feature>
<dbReference type="PANTHER" id="PTHR45339">
    <property type="entry name" value="HYBRID SIGNAL TRANSDUCTION HISTIDINE KINASE J"/>
    <property type="match status" value="1"/>
</dbReference>
<dbReference type="Gene3D" id="1.20.120.1530">
    <property type="match status" value="5"/>
</dbReference>
<gene>
    <name evidence="18" type="ORF">GCM10010251_37430</name>
</gene>
<evidence type="ECO:0000313" key="18">
    <source>
        <dbReference type="EMBL" id="GGR17876.1"/>
    </source>
</evidence>
<feature type="domain" description="HAMP" evidence="17">
    <location>
        <begin position="292"/>
        <end position="344"/>
    </location>
</feature>